<dbReference type="Proteomes" id="UP000027222">
    <property type="component" value="Unassembled WGS sequence"/>
</dbReference>
<name>A0A067SKL6_GALM3</name>
<evidence type="ECO:0000313" key="2">
    <source>
        <dbReference type="Proteomes" id="UP000027222"/>
    </source>
</evidence>
<keyword evidence="2" id="KW-1185">Reference proteome</keyword>
<organism evidence="1 2">
    <name type="scientific">Galerina marginata (strain CBS 339.88)</name>
    <dbReference type="NCBI Taxonomy" id="685588"/>
    <lineage>
        <taxon>Eukaryota</taxon>
        <taxon>Fungi</taxon>
        <taxon>Dikarya</taxon>
        <taxon>Basidiomycota</taxon>
        <taxon>Agaricomycotina</taxon>
        <taxon>Agaricomycetes</taxon>
        <taxon>Agaricomycetidae</taxon>
        <taxon>Agaricales</taxon>
        <taxon>Agaricineae</taxon>
        <taxon>Strophariaceae</taxon>
        <taxon>Galerina</taxon>
    </lineage>
</organism>
<sequence>MVFVSPWSILALAVIQHPFGYRQTYFSCSNPLILSSLNPMANTFRTSLTTRSESLRLDETALRNGVEINLELDM</sequence>
<accession>A0A067SKL6</accession>
<evidence type="ECO:0000313" key="1">
    <source>
        <dbReference type="EMBL" id="KDR70567.1"/>
    </source>
</evidence>
<gene>
    <name evidence="1" type="ORF">GALMADRAFT_879375</name>
</gene>
<reference evidence="2" key="1">
    <citation type="journal article" date="2014" name="Proc. Natl. Acad. Sci. U.S.A.">
        <title>Extensive sampling of basidiomycete genomes demonstrates inadequacy of the white-rot/brown-rot paradigm for wood decay fungi.</title>
        <authorList>
            <person name="Riley R."/>
            <person name="Salamov A.A."/>
            <person name="Brown D.W."/>
            <person name="Nagy L.G."/>
            <person name="Floudas D."/>
            <person name="Held B.W."/>
            <person name="Levasseur A."/>
            <person name="Lombard V."/>
            <person name="Morin E."/>
            <person name="Otillar R."/>
            <person name="Lindquist E.A."/>
            <person name="Sun H."/>
            <person name="LaButti K.M."/>
            <person name="Schmutz J."/>
            <person name="Jabbour D."/>
            <person name="Luo H."/>
            <person name="Baker S.E."/>
            <person name="Pisabarro A.G."/>
            <person name="Walton J.D."/>
            <person name="Blanchette R.A."/>
            <person name="Henrissat B."/>
            <person name="Martin F."/>
            <person name="Cullen D."/>
            <person name="Hibbett D.S."/>
            <person name="Grigoriev I.V."/>
        </authorList>
    </citation>
    <scope>NUCLEOTIDE SEQUENCE [LARGE SCALE GENOMIC DNA]</scope>
    <source>
        <strain evidence="2">CBS 339.88</strain>
    </source>
</reference>
<protein>
    <submittedName>
        <fullName evidence="1">Uncharacterized protein</fullName>
    </submittedName>
</protein>
<dbReference type="EMBL" id="KL142396">
    <property type="protein sequence ID" value="KDR70567.1"/>
    <property type="molecule type" value="Genomic_DNA"/>
</dbReference>
<dbReference type="HOGENOM" id="CLU_2688000_0_0_1"/>
<proteinExistence type="predicted"/>
<dbReference type="AlphaFoldDB" id="A0A067SKL6"/>